<evidence type="ECO:0000313" key="9">
    <source>
        <dbReference type="Proteomes" id="UP000028702"/>
    </source>
</evidence>
<feature type="transmembrane region" description="Helical" evidence="7">
    <location>
        <begin position="393"/>
        <end position="411"/>
    </location>
</feature>
<dbReference type="PANTHER" id="PTHR43298">
    <property type="entry name" value="MULTIDRUG RESISTANCE PROTEIN NORM-RELATED"/>
    <property type="match status" value="1"/>
</dbReference>
<comment type="similarity">
    <text evidence="2">Belongs to the multi antimicrobial extrusion (MATE) (TC 2.A.66.1) family.</text>
</comment>
<feature type="transmembrane region" description="Helical" evidence="7">
    <location>
        <begin position="144"/>
        <end position="165"/>
    </location>
</feature>
<dbReference type="CDD" id="cd13136">
    <property type="entry name" value="MATE_DinF_like"/>
    <property type="match status" value="1"/>
</dbReference>
<dbReference type="GO" id="GO:0042910">
    <property type="term" value="F:xenobiotic transmembrane transporter activity"/>
    <property type="evidence" value="ECO:0007669"/>
    <property type="project" value="InterPro"/>
</dbReference>
<name>A0A081BC06_9HYPH</name>
<feature type="transmembrane region" description="Helical" evidence="7">
    <location>
        <begin position="326"/>
        <end position="351"/>
    </location>
</feature>
<comment type="caution">
    <text evidence="8">The sequence shown here is derived from an EMBL/GenBank/DDBJ whole genome shotgun (WGS) entry which is preliminary data.</text>
</comment>
<dbReference type="Proteomes" id="UP000028702">
    <property type="component" value="Unassembled WGS sequence"/>
</dbReference>
<dbReference type="PANTHER" id="PTHR43298:SF2">
    <property type="entry name" value="FMN_FAD EXPORTER YEEO-RELATED"/>
    <property type="match status" value="1"/>
</dbReference>
<feature type="transmembrane region" description="Helical" evidence="7">
    <location>
        <begin position="417"/>
        <end position="438"/>
    </location>
</feature>
<feature type="transmembrane region" description="Helical" evidence="7">
    <location>
        <begin position="172"/>
        <end position="193"/>
    </location>
</feature>
<feature type="transmembrane region" description="Helical" evidence="7">
    <location>
        <begin position="251"/>
        <end position="270"/>
    </location>
</feature>
<feature type="transmembrane region" description="Helical" evidence="7">
    <location>
        <begin position="102"/>
        <end position="124"/>
    </location>
</feature>
<dbReference type="STRING" id="1333998.M2A_2073"/>
<keyword evidence="9" id="KW-1185">Reference proteome</keyword>
<organism evidence="8 9">
    <name type="scientific">Tepidicaulis marinus</name>
    <dbReference type="NCBI Taxonomy" id="1333998"/>
    <lineage>
        <taxon>Bacteria</taxon>
        <taxon>Pseudomonadati</taxon>
        <taxon>Pseudomonadota</taxon>
        <taxon>Alphaproteobacteria</taxon>
        <taxon>Hyphomicrobiales</taxon>
        <taxon>Parvibaculaceae</taxon>
        <taxon>Tepidicaulis</taxon>
    </lineage>
</organism>
<dbReference type="Pfam" id="PF01554">
    <property type="entry name" value="MatE"/>
    <property type="match status" value="2"/>
</dbReference>
<keyword evidence="4 7" id="KW-0812">Transmembrane</keyword>
<dbReference type="InterPro" id="IPR002528">
    <property type="entry name" value="MATE_fam"/>
</dbReference>
<dbReference type="AlphaFoldDB" id="A0A081BC06"/>
<evidence type="ECO:0000256" key="3">
    <source>
        <dbReference type="ARBA" id="ARBA00022448"/>
    </source>
</evidence>
<evidence type="ECO:0000313" key="8">
    <source>
        <dbReference type="EMBL" id="GAK45574.1"/>
    </source>
</evidence>
<evidence type="ECO:0000256" key="1">
    <source>
        <dbReference type="ARBA" id="ARBA00004141"/>
    </source>
</evidence>
<dbReference type="InterPro" id="IPR050222">
    <property type="entry name" value="MATE_MdtK"/>
</dbReference>
<comment type="subcellular location">
    <subcellularLocation>
        <location evidence="1">Membrane</location>
        <topology evidence="1">Multi-pass membrane protein</topology>
    </subcellularLocation>
</comment>
<dbReference type="NCBIfam" id="TIGR00797">
    <property type="entry name" value="matE"/>
    <property type="match status" value="1"/>
</dbReference>
<dbReference type="GO" id="GO:0015297">
    <property type="term" value="F:antiporter activity"/>
    <property type="evidence" value="ECO:0007669"/>
    <property type="project" value="InterPro"/>
</dbReference>
<evidence type="ECO:0000256" key="4">
    <source>
        <dbReference type="ARBA" id="ARBA00022692"/>
    </source>
</evidence>
<keyword evidence="6 7" id="KW-0472">Membrane</keyword>
<sequence length="455" mass="48086">MTPAPAPHPASSKPLPDNAQVLRVAIPVVLSGLSTPLIGLIDTAAVGQLGDAKYIGAVALGALIFTFLYWAFGFLRMGTTGLTAQAHGAENGAEIRACLGRALFIALAAGCGLILLQLPLEFAAFTLVGAEADAEALARTYFDIRIWSAPFALANFALLGWFIGLQRMRTALALQLFLNGMNAGLDALFVFVFEMGVAGIAYGTLIAEISAALAGLFLAVRVLKSVPGGWNLAALKDKAALTRTIAVNRDIMIRTLLLLFAFAFFTAQSAGHGNEVLAANTILMQFVSFAAYFLDGFAFAAEALVGEALGAKRREAFARAVKLSTLWAAGISLLLSAGFALSGPFFIALLTTAEPVRALAGTYLVWAAILPIASVWCYQLDGIFIGATRTGEMRNAAIFSLSVFLACWWLFQPLGNHGLWAAFTLFALMRALSLAVYYPRLAAQSAGAAADLRGF</sequence>
<evidence type="ECO:0000256" key="2">
    <source>
        <dbReference type="ARBA" id="ARBA00010199"/>
    </source>
</evidence>
<protein>
    <submittedName>
        <fullName evidence="8">MATE efflux family protein</fullName>
    </submittedName>
</protein>
<dbReference type="RefSeq" id="WP_045446838.1">
    <property type="nucleotide sequence ID" value="NZ_BBIO01000010.1"/>
</dbReference>
<accession>A0A081BC06</accession>
<evidence type="ECO:0000256" key="5">
    <source>
        <dbReference type="ARBA" id="ARBA00022989"/>
    </source>
</evidence>
<reference evidence="8 9" key="1">
    <citation type="submission" date="2014-07" db="EMBL/GenBank/DDBJ databases">
        <title>Tepidicaulis marinum gen. nov., sp. nov., a novel marine bacterium denitrifying nitrate to nitrous oxide strictly under microaerobic conditions.</title>
        <authorList>
            <person name="Takeuchi M."/>
            <person name="Yamagishi T."/>
            <person name="Kamagata Y."/>
            <person name="Oshima K."/>
            <person name="Hattori M."/>
            <person name="Katayama T."/>
            <person name="Hanada S."/>
            <person name="Tamaki H."/>
            <person name="Marumo K."/>
            <person name="Maeda H."/>
            <person name="Nedachi M."/>
            <person name="Iwasaki W."/>
            <person name="Suwa Y."/>
            <person name="Sakata S."/>
        </authorList>
    </citation>
    <scope>NUCLEOTIDE SEQUENCE [LARGE SCALE GENOMIC DNA]</scope>
    <source>
        <strain evidence="8 9">MA2</strain>
    </source>
</reference>
<feature type="transmembrane region" description="Helical" evidence="7">
    <location>
        <begin position="282"/>
        <end position="305"/>
    </location>
</feature>
<dbReference type="eggNOG" id="COG0534">
    <property type="taxonomic scope" value="Bacteria"/>
</dbReference>
<dbReference type="GO" id="GO:0005886">
    <property type="term" value="C:plasma membrane"/>
    <property type="evidence" value="ECO:0007669"/>
    <property type="project" value="TreeGrafter"/>
</dbReference>
<dbReference type="EMBL" id="BBIO01000010">
    <property type="protein sequence ID" value="GAK45574.1"/>
    <property type="molecule type" value="Genomic_DNA"/>
</dbReference>
<evidence type="ECO:0000256" key="7">
    <source>
        <dbReference type="SAM" id="Phobius"/>
    </source>
</evidence>
<dbReference type="InterPro" id="IPR044644">
    <property type="entry name" value="DinF-like"/>
</dbReference>
<proteinExistence type="inferred from homology"/>
<gene>
    <name evidence="8" type="ORF">M2A_2073</name>
</gene>
<keyword evidence="3" id="KW-0813">Transport</keyword>
<feature type="transmembrane region" description="Helical" evidence="7">
    <location>
        <begin position="199"/>
        <end position="220"/>
    </location>
</feature>
<evidence type="ECO:0000256" key="6">
    <source>
        <dbReference type="ARBA" id="ARBA00023136"/>
    </source>
</evidence>
<feature type="transmembrane region" description="Helical" evidence="7">
    <location>
        <begin position="21"/>
        <end position="41"/>
    </location>
</feature>
<feature type="transmembrane region" description="Helical" evidence="7">
    <location>
        <begin position="363"/>
        <end position="381"/>
    </location>
</feature>
<feature type="transmembrane region" description="Helical" evidence="7">
    <location>
        <begin position="53"/>
        <end position="72"/>
    </location>
</feature>
<keyword evidence="5 7" id="KW-1133">Transmembrane helix</keyword>